<dbReference type="InterPro" id="IPR029046">
    <property type="entry name" value="LolA/LolB/LppX"/>
</dbReference>
<dbReference type="InterPro" id="IPR004565">
    <property type="entry name" value="OM_lipoprot_LolB"/>
</dbReference>
<evidence type="ECO:0000256" key="2">
    <source>
        <dbReference type="ARBA" id="ARBA00009696"/>
    </source>
</evidence>
<dbReference type="SUPFAM" id="SSF89392">
    <property type="entry name" value="Prokaryotic lipoproteins and lipoprotein localization factors"/>
    <property type="match status" value="1"/>
</dbReference>
<gene>
    <name evidence="13" type="primary">lolB</name>
    <name evidence="15" type="ORF">BegalDRAFT_1716</name>
</gene>
<keyword evidence="8 13" id="KW-0472">Membrane</keyword>
<evidence type="ECO:0000256" key="6">
    <source>
        <dbReference type="ARBA" id="ARBA00022729"/>
    </source>
</evidence>
<organism evidence="15 16">
    <name type="scientific">Beggiatoa alba B18LD</name>
    <dbReference type="NCBI Taxonomy" id="395493"/>
    <lineage>
        <taxon>Bacteria</taxon>
        <taxon>Pseudomonadati</taxon>
        <taxon>Pseudomonadota</taxon>
        <taxon>Gammaproteobacteria</taxon>
        <taxon>Thiotrichales</taxon>
        <taxon>Thiotrichaceae</taxon>
        <taxon>Beggiatoa</taxon>
    </lineage>
</organism>
<evidence type="ECO:0000256" key="13">
    <source>
        <dbReference type="HAMAP-Rule" id="MF_00233"/>
    </source>
</evidence>
<evidence type="ECO:0000256" key="4">
    <source>
        <dbReference type="ARBA" id="ARBA00016202"/>
    </source>
</evidence>
<feature type="chain" id="PRO_5008963494" description="Outer-membrane lipoprotein LolB" evidence="14">
    <location>
        <begin position="21"/>
        <end position="211"/>
    </location>
</feature>
<dbReference type="RefSeq" id="WP_002685676.1">
    <property type="nucleotide sequence ID" value="NZ_JH600070.1"/>
</dbReference>
<dbReference type="PROSITE" id="PS51257">
    <property type="entry name" value="PROKAR_LIPOPROTEIN"/>
    <property type="match status" value="1"/>
</dbReference>
<name>I3CG51_9GAMM</name>
<feature type="signal peptide" evidence="14">
    <location>
        <begin position="1"/>
        <end position="20"/>
    </location>
</feature>
<accession>I3CG51</accession>
<dbReference type="GO" id="GO:0015031">
    <property type="term" value="P:protein transport"/>
    <property type="evidence" value="ECO:0007669"/>
    <property type="project" value="UniProtKB-KW"/>
</dbReference>
<evidence type="ECO:0000256" key="12">
    <source>
        <dbReference type="ARBA" id="ARBA00023288"/>
    </source>
</evidence>
<dbReference type="GO" id="GO:0009279">
    <property type="term" value="C:cell outer membrane"/>
    <property type="evidence" value="ECO:0007669"/>
    <property type="project" value="UniProtKB-SubCell"/>
</dbReference>
<keyword evidence="10 13" id="KW-0143">Chaperone</keyword>
<evidence type="ECO:0000256" key="3">
    <source>
        <dbReference type="ARBA" id="ARBA00011245"/>
    </source>
</evidence>
<comment type="function">
    <text evidence="13">Plays a critical role in the incorporation of lipoproteins in the outer membrane after they are released by the LolA protein.</text>
</comment>
<keyword evidence="6 13" id="KW-0732">Signal</keyword>
<keyword evidence="12 13" id="KW-0449">Lipoprotein</keyword>
<dbReference type="CDD" id="cd16326">
    <property type="entry name" value="LolB"/>
    <property type="match status" value="1"/>
</dbReference>
<protein>
    <recommendedName>
        <fullName evidence="4 13">Outer-membrane lipoprotein LolB</fullName>
    </recommendedName>
</protein>
<comment type="subunit">
    <text evidence="3 13">Monomer.</text>
</comment>
<dbReference type="EMBL" id="JH600070">
    <property type="protein sequence ID" value="EIJ42594.1"/>
    <property type="molecule type" value="Genomic_DNA"/>
</dbReference>
<evidence type="ECO:0000256" key="7">
    <source>
        <dbReference type="ARBA" id="ARBA00022927"/>
    </source>
</evidence>
<evidence type="ECO:0000256" key="11">
    <source>
        <dbReference type="ARBA" id="ARBA00023237"/>
    </source>
</evidence>
<keyword evidence="11 13" id="KW-0998">Cell outer membrane</keyword>
<keyword evidence="5 13" id="KW-0813">Transport</keyword>
<comment type="similarity">
    <text evidence="2 13">Belongs to the LolB family.</text>
</comment>
<keyword evidence="16" id="KW-1185">Reference proteome</keyword>
<dbReference type="Pfam" id="PF03550">
    <property type="entry name" value="LolB"/>
    <property type="match status" value="1"/>
</dbReference>
<dbReference type="HOGENOM" id="CLU_092816_2_1_6"/>
<reference evidence="15 16" key="1">
    <citation type="submission" date="2011-11" db="EMBL/GenBank/DDBJ databases">
        <title>Improved High-Quality Draft sequence of Beggiatoa alba B18lD.</title>
        <authorList>
            <consortium name="US DOE Joint Genome Institute"/>
            <person name="Lucas S."/>
            <person name="Han J."/>
            <person name="Lapidus A."/>
            <person name="Cheng J.-F."/>
            <person name="Goodwin L."/>
            <person name="Pitluck S."/>
            <person name="Peters L."/>
            <person name="Mikhailova N."/>
            <person name="Held B."/>
            <person name="Detter J.C."/>
            <person name="Han C."/>
            <person name="Tapia R."/>
            <person name="Land M."/>
            <person name="Hauser L."/>
            <person name="Kyrpides N."/>
            <person name="Ivanova N."/>
            <person name="Pagani I."/>
            <person name="Samuel K."/>
            <person name="Teske A."/>
            <person name="Mueller J."/>
            <person name="Woyke T."/>
        </authorList>
    </citation>
    <scope>NUCLEOTIDE SEQUENCE [LARGE SCALE GENOMIC DNA]</scope>
    <source>
        <strain evidence="15 16">B18LD</strain>
    </source>
</reference>
<dbReference type="Gene3D" id="2.50.20.10">
    <property type="entry name" value="Lipoprotein localisation LolA/LolB/LppX"/>
    <property type="match status" value="1"/>
</dbReference>
<keyword evidence="9 13" id="KW-0564">Palmitate</keyword>
<dbReference type="HAMAP" id="MF_00233">
    <property type="entry name" value="LolB"/>
    <property type="match status" value="1"/>
</dbReference>
<dbReference type="GO" id="GO:0044874">
    <property type="term" value="P:lipoprotein localization to outer membrane"/>
    <property type="evidence" value="ECO:0007669"/>
    <property type="project" value="UniProtKB-UniRule"/>
</dbReference>
<dbReference type="AlphaFoldDB" id="I3CG51"/>
<evidence type="ECO:0000256" key="1">
    <source>
        <dbReference type="ARBA" id="ARBA00004459"/>
    </source>
</evidence>
<evidence type="ECO:0000256" key="10">
    <source>
        <dbReference type="ARBA" id="ARBA00023186"/>
    </source>
</evidence>
<evidence type="ECO:0000256" key="8">
    <source>
        <dbReference type="ARBA" id="ARBA00023136"/>
    </source>
</evidence>
<comment type="subcellular location">
    <subcellularLocation>
        <location evidence="1 13">Cell outer membrane</location>
        <topology evidence="1 13">Lipid-anchor</topology>
    </subcellularLocation>
</comment>
<evidence type="ECO:0000256" key="5">
    <source>
        <dbReference type="ARBA" id="ARBA00022448"/>
    </source>
</evidence>
<dbReference type="Proteomes" id="UP000005744">
    <property type="component" value="Unassembled WGS sequence"/>
</dbReference>
<evidence type="ECO:0000313" key="15">
    <source>
        <dbReference type="EMBL" id="EIJ42594.1"/>
    </source>
</evidence>
<proteinExistence type="inferred from homology"/>
<evidence type="ECO:0000256" key="14">
    <source>
        <dbReference type="SAM" id="SignalP"/>
    </source>
</evidence>
<sequence length="211" mass="24222">MIQPRFIPFLCLFFSLFAGCAGINFKPPTATQLAQWQQHQTRLNAIKTWRITGRIAIQTDSDNWTANTYWTQNKTDYELRFNTPTGQGALLLQGSPQQVTLKTSENETYTAQDPDTLIEEVTHLPLPVSNLYYWIRGLSYGDLVTNTYELDDAGRLSQLQQANWGIRYERYDSFNGYVLPTKLTLTNNQFTVKIVISQWQLQPAETTVKSL</sequence>
<keyword evidence="7 13" id="KW-0653">Protein transport</keyword>
<dbReference type="eggNOG" id="COG3017">
    <property type="taxonomic scope" value="Bacteria"/>
</dbReference>
<dbReference type="NCBIfam" id="TIGR00548">
    <property type="entry name" value="lolB"/>
    <property type="match status" value="1"/>
</dbReference>
<dbReference type="OrthoDB" id="9797618at2"/>
<dbReference type="STRING" id="395493.BegalDRAFT_1716"/>
<evidence type="ECO:0000313" key="16">
    <source>
        <dbReference type="Proteomes" id="UP000005744"/>
    </source>
</evidence>
<evidence type="ECO:0000256" key="9">
    <source>
        <dbReference type="ARBA" id="ARBA00023139"/>
    </source>
</evidence>